<dbReference type="AlphaFoldDB" id="A0A1A8ZX25"/>
<reference evidence="2" key="2">
    <citation type="submission" date="2016-05" db="EMBL/GenBank/DDBJ databases">
        <authorList>
            <person name="Lavstsen T."/>
            <person name="Jespersen J.S."/>
        </authorList>
    </citation>
    <scope>NUCLEOTIDE SEQUENCE [LARGE SCALE GENOMIC DNA]</scope>
</reference>
<dbReference type="Proteomes" id="UP000078555">
    <property type="component" value="Unassembled WGS sequence"/>
</dbReference>
<organism evidence="2 3">
    <name type="scientific">Plasmodium ovale wallikeri</name>
    <dbReference type="NCBI Taxonomy" id="864142"/>
    <lineage>
        <taxon>Eukaryota</taxon>
        <taxon>Sar</taxon>
        <taxon>Alveolata</taxon>
        <taxon>Apicomplexa</taxon>
        <taxon>Aconoidasida</taxon>
        <taxon>Haemosporida</taxon>
        <taxon>Plasmodiidae</taxon>
        <taxon>Plasmodium</taxon>
        <taxon>Plasmodium (Plasmodium)</taxon>
    </lineage>
</organism>
<evidence type="ECO:0000313" key="1">
    <source>
        <dbReference type="EMBL" id="SBT48012.1"/>
    </source>
</evidence>
<name>A0A1A8ZX25_PLAOA</name>
<gene>
    <name evidence="1" type="ORF">POVWA1_056820</name>
    <name evidence="2" type="ORF">POVWA2_056200</name>
</gene>
<dbReference type="EMBL" id="FLRD01000149">
    <property type="protein sequence ID" value="SBT48012.1"/>
    <property type="molecule type" value="Genomic_DNA"/>
</dbReference>
<protein>
    <submittedName>
        <fullName evidence="2">Uncharacterized protein</fullName>
    </submittedName>
</protein>
<keyword evidence="4" id="KW-1185">Reference proteome</keyword>
<evidence type="ECO:0000313" key="4">
    <source>
        <dbReference type="Proteomes" id="UP000078555"/>
    </source>
</evidence>
<dbReference type="EMBL" id="FLRE01000191">
    <property type="protein sequence ID" value="SBT48474.1"/>
    <property type="molecule type" value="Genomic_DNA"/>
</dbReference>
<sequence>MPLRKEQLRKAFLSTADSSALGIREVVWPMGVKEGKMWLHLAASPRSVTSQLHIAASPHSFTSQRHLTASPRSFTSQRHLTASPREFTLQLIPGKGIRD</sequence>
<dbReference type="Proteomes" id="UP000078550">
    <property type="component" value="Unassembled WGS sequence"/>
</dbReference>
<proteinExistence type="predicted"/>
<reference evidence="3 4" key="1">
    <citation type="submission" date="2016-05" db="EMBL/GenBank/DDBJ databases">
        <authorList>
            <person name="Naeem Raeece"/>
        </authorList>
    </citation>
    <scope>NUCLEOTIDE SEQUENCE [LARGE SCALE GENOMIC DNA]</scope>
</reference>
<evidence type="ECO:0000313" key="2">
    <source>
        <dbReference type="EMBL" id="SBT48474.1"/>
    </source>
</evidence>
<evidence type="ECO:0000313" key="3">
    <source>
        <dbReference type="Proteomes" id="UP000078550"/>
    </source>
</evidence>
<accession>A0A1A8ZX25</accession>